<sequence length="567" mass="65423">MIVFKKPFTLHYIIIIYSFLVIILLFIILRYNAQVMESCDSKIYCQGSLLDTIQRAKIFNDSKSFVDLAQRKSPSVTLKHFESLMEETGNHPSYAQVKSFIDNNFEFQGELVPWTPTDYTENPQFLTKIKNTTVADFAKKLNTVWLTLARKVNTSVYKFPDRHSIIYLPEGFVIPGGRFKEVYYWDTYWIIKGLLISGMTDTARGMLNNFVSLIRRFGFIPNGTRVYYLNRSQPPLLSAMVGIYFNYTNDKKWVKKNIDAIETELLWWLQNRAVTVKKQGTEYRLAQYSVKSGTPRPESYSEDIETCRAFDYYEKIKCYKNLKSGAESGWDFSSRWLVGSDGSISLKLEDIDVIGIVPVDLNAFLCGGFGQISRFYKMLGNAWQSKKWRKREQVWMDGISRVLYDSKDGTWYDWDINLSKPRRGFFPSNLSPLFTESFEPHMKEYYGRRAIEYLDKNNIDSFKGGIPTSLLQTGQQWDYPNAWPPLQDMIVTGLLNTKIPAGIEKARLYAIYSLDAYITGFRTTSEMFEKYDASVSGQYGGGGEYTVQTGFGWTNGAALSFIKLLYL</sequence>
<dbReference type="Proteomes" id="UP001153636">
    <property type="component" value="Chromosome 4"/>
</dbReference>
<keyword evidence="5 7" id="KW-0378">Hydrolase</keyword>
<reference evidence="9" key="1">
    <citation type="submission" date="2022-01" db="EMBL/GenBank/DDBJ databases">
        <authorList>
            <person name="King R."/>
        </authorList>
    </citation>
    <scope>NUCLEOTIDE SEQUENCE</scope>
</reference>
<evidence type="ECO:0000256" key="5">
    <source>
        <dbReference type="ARBA" id="ARBA00022801"/>
    </source>
</evidence>
<evidence type="ECO:0000313" key="9">
    <source>
        <dbReference type="EMBL" id="CAH1110056.1"/>
    </source>
</evidence>
<dbReference type="Pfam" id="PF01204">
    <property type="entry name" value="Trehalase"/>
    <property type="match status" value="1"/>
</dbReference>
<name>A0A9P0CXA9_9CUCU</name>
<dbReference type="PANTHER" id="PTHR23403:SF1">
    <property type="entry name" value="TREHALASE"/>
    <property type="match status" value="1"/>
</dbReference>
<dbReference type="GO" id="GO:0004555">
    <property type="term" value="F:alpha,alpha-trehalase activity"/>
    <property type="evidence" value="ECO:0007669"/>
    <property type="project" value="UniProtKB-EC"/>
</dbReference>
<dbReference type="SUPFAM" id="SSF48208">
    <property type="entry name" value="Six-hairpin glycosidases"/>
    <property type="match status" value="1"/>
</dbReference>
<evidence type="ECO:0000313" key="10">
    <source>
        <dbReference type="Proteomes" id="UP001153636"/>
    </source>
</evidence>
<accession>A0A9P0CXA9</accession>
<dbReference type="Gene3D" id="1.50.10.10">
    <property type="match status" value="1"/>
</dbReference>
<comment type="catalytic activity">
    <reaction evidence="1 7">
        <text>alpha,alpha-trehalose + H2O = alpha-D-glucose + beta-D-glucose</text>
        <dbReference type="Rhea" id="RHEA:32675"/>
        <dbReference type="ChEBI" id="CHEBI:15377"/>
        <dbReference type="ChEBI" id="CHEBI:15903"/>
        <dbReference type="ChEBI" id="CHEBI:16551"/>
        <dbReference type="ChEBI" id="CHEBI:17925"/>
        <dbReference type="EC" id="3.2.1.28"/>
    </reaction>
</comment>
<dbReference type="InterPro" id="IPR012341">
    <property type="entry name" value="6hp_glycosidase-like_sf"/>
</dbReference>
<evidence type="ECO:0000256" key="4">
    <source>
        <dbReference type="ARBA" id="ARBA00019905"/>
    </source>
</evidence>
<evidence type="ECO:0000256" key="8">
    <source>
        <dbReference type="SAM" id="Phobius"/>
    </source>
</evidence>
<dbReference type="PANTHER" id="PTHR23403">
    <property type="entry name" value="TREHALASE"/>
    <property type="match status" value="1"/>
</dbReference>
<keyword evidence="6 7" id="KW-0326">Glycosidase</keyword>
<dbReference type="GO" id="GO:0005993">
    <property type="term" value="P:trehalose catabolic process"/>
    <property type="evidence" value="ECO:0007669"/>
    <property type="project" value="TreeGrafter"/>
</dbReference>
<gene>
    <name evidence="9" type="ORF">PSYICH_LOCUS10531</name>
</gene>
<keyword evidence="10" id="KW-1185">Reference proteome</keyword>
<keyword evidence="8" id="KW-0812">Transmembrane</keyword>
<proteinExistence type="inferred from homology"/>
<evidence type="ECO:0000256" key="6">
    <source>
        <dbReference type="ARBA" id="ARBA00023295"/>
    </source>
</evidence>
<evidence type="ECO:0000256" key="2">
    <source>
        <dbReference type="ARBA" id="ARBA00005615"/>
    </source>
</evidence>
<evidence type="ECO:0000256" key="3">
    <source>
        <dbReference type="ARBA" id="ARBA00012757"/>
    </source>
</evidence>
<organism evidence="9 10">
    <name type="scientific">Psylliodes chrysocephalus</name>
    <dbReference type="NCBI Taxonomy" id="3402493"/>
    <lineage>
        <taxon>Eukaryota</taxon>
        <taxon>Metazoa</taxon>
        <taxon>Ecdysozoa</taxon>
        <taxon>Arthropoda</taxon>
        <taxon>Hexapoda</taxon>
        <taxon>Insecta</taxon>
        <taxon>Pterygota</taxon>
        <taxon>Neoptera</taxon>
        <taxon>Endopterygota</taxon>
        <taxon>Coleoptera</taxon>
        <taxon>Polyphaga</taxon>
        <taxon>Cucujiformia</taxon>
        <taxon>Chrysomeloidea</taxon>
        <taxon>Chrysomelidae</taxon>
        <taxon>Galerucinae</taxon>
        <taxon>Alticini</taxon>
        <taxon>Psylliodes</taxon>
    </lineage>
</organism>
<protein>
    <recommendedName>
        <fullName evidence="4 7">Trehalase</fullName>
        <ecNumber evidence="3 7">3.2.1.28</ecNumber>
    </recommendedName>
    <alternativeName>
        <fullName evidence="7">Alpha-trehalose glucohydrolase</fullName>
    </alternativeName>
</protein>
<dbReference type="OrthoDB" id="3542292at2759"/>
<dbReference type="InterPro" id="IPR018232">
    <property type="entry name" value="Glyco_hydro_37_CS"/>
</dbReference>
<dbReference type="PROSITE" id="PS00928">
    <property type="entry name" value="TREHALASE_2"/>
    <property type="match status" value="1"/>
</dbReference>
<feature type="transmembrane region" description="Helical" evidence="8">
    <location>
        <begin position="12"/>
        <end position="31"/>
    </location>
</feature>
<dbReference type="EC" id="3.2.1.28" evidence="3 7"/>
<comment type="similarity">
    <text evidence="2 7">Belongs to the glycosyl hydrolase 37 family.</text>
</comment>
<dbReference type="EMBL" id="OV651816">
    <property type="protein sequence ID" value="CAH1110056.1"/>
    <property type="molecule type" value="Genomic_DNA"/>
</dbReference>
<dbReference type="AlphaFoldDB" id="A0A9P0CXA9"/>
<evidence type="ECO:0000256" key="7">
    <source>
        <dbReference type="RuleBase" id="RU361180"/>
    </source>
</evidence>
<dbReference type="PROSITE" id="PS00927">
    <property type="entry name" value="TREHALASE_1"/>
    <property type="match status" value="1"/>
</dbReference>
<evidence type="ECO:0000256" key="1">
    <source>
        <dbReference type="ARBA" id="ARBA00001576"/>
    </source>
</evidence>
<keyword evidence="8" id="KW-0472">Membrane</keyword>
<dbReference type="InterPro" id="IPR001661">
    <property type="entry name" value="Glyco_hydro_37"/>
</dbReference>
<dbReference type="InterPro" id="IPR008928">
    <property type="entry name" value="6-hairpin_glycosidase_sf"/>
</dbReference>
<keyword evidence="8" id="KW-1133">Transmembrane helix</keyword>
<dbReference type="PRINTS" id="PR00744">
    <property type="entry name" value="GLHYDRLASE37"/>
</dbReference>